<evidence type="ECO:0000256" key="12">
    <source>
        <dbReference type="ARBA" id="ARBA00038043"/>
    </source>
</evidence>
<keyword evidence="8" id="KW-0611">Plant defense</keyword>
<gene>
    <name evidence="14" type="ORF">TSUD_353980</name>
</gene>
<evidence type="ECO:0000256" key="6">
    <source>
        <dbReference type="ARBA" id="ARBA00022729"/>
    </source>
</evidence>
<dbReference type="EMBL" id="DF973330">
    <property type="protein sequence ID" value="GAU26176.1"/>
    <property type="molecule type" value="Genomic_DNA"/>
</dbReference>
<evidence type="ECO:0000256" key="11">
    <source>
        <dbReference type="ARBA" id="ARBA00023180"/>
    </source>
</evidence>
<dbReference type="InterPro" id="IPR050647">
    <property type="entry name" value="Plant_LRR-RLKs"/>
</dbReference>
<evidence type="ECO:0000256" key="1">
    <source>
        <dbReference type="ARBA" id="ARBA00004170"/>
    </source>
</evidence>
<evidence type="ECO:0000256" key="5">
    <source>
        <dbReference type="ARBA" id="ARBA00022614"/>
    </source>
</evidence>
<protein>
    <recommendedName>
        <fullName evidence="13">Leucine-rich repeat-containing N-terminal plant-type domain-containing protein</fullName>
    </recommendedName>
</protein>
<proteinExistence type="inferred from homology"/>
<dbReference type="InterPro" id="IPR013210">
    <property type="entry name" value="LRR_N_plant-typ"/>
</dbReference>
<feature type="domain" description="Leucine-rich repeat-containing N-terminal plant-type" evidence="13">
    <location>
        <begin position="32"/>
        <end position="74"/>
    </location>
</feature>
<comment type="similarity">
    <text evidence="12">Belongs to the polygalacturonase-inhibiting protein family.</text>
</comment>
<keyword evidence="7" id="KW-0677">Repeat</keyword>
<keyword evidence="6" id="KW-0732">Signal</keyword>
<keyword evidence="4" id="KW-0964">Secreted</keyword>
<keyword evidence="11" id="KW-0325">Glycoprotein</keyword>
<dbReference type="PANTHER" id="PTHR48056:SF89">
    <property type="entry name" value="OS06G0585982 PROTEIN"/>
    <property type="match status" value="1"/>
</dbReference>
<dbReference type="OrthoDB" id="2151624at2759"/>
<dbReference type="GO" id="GO:0016020">
    <property type="term" value="C:membrane"/>
    <property type="evidence" value="ECO:0007669"/>
    <property type="project" value="UniProtKB-SubCell"/>
</dbReference>
<evidence type="ECO:0000256" key="10">
    <source>
        <dbReference type="ARBA" id="ARBA00023157"/>
    </source>
</evidence>
<keyword evidence="3" id="KW-0134">Cell wall</keyword>
<evidence type="ECO:0000256" key="8">
    <source>
        <dbReference type="ARBA" id="ARBA00022821"/>
    </source>
</evidence>
<organism evidence="14 15">
    <name type="scientific">Trifolium subterraneum</name>
    <name type="common">Subterranean clover</name>
    <dbReference type="NCBI Taxonomy" id="3900"/>
    <lineage>
        <taxon>Eukaryota</taxon>
        <taxon>Viridiplantae</taxon>
        <taxon>Streptophyta</taxon>
        <taxon>Embryophyta</taxon>
        <taxon>Tracheophyta</taxon>
        <taxon>Spermatophyta</taxon>
        <taxon>Magnoliopsida</taxon>
        <taxon>eudicotyledons</taxon>
        <taxon>Gunneridae</taxon>
        <taxon>Pentapetalae</taxon>
        <taxon>rosids</taxon>
        <taxon>fabids</taxon>
        <taxon>Fabales</taxon>
        <taxon>Fabaceae</taxon>
        <taxon>Papilionoideae</taxon>
        <taxon>50 kb inversion clade</taxon>
        <taxon>NPAAA clade</taxon>
        <taxon>Hologalegina</taxon>
        <taxon>IRL clade</taxon>
        <taxon>Trifolieae</taxon>
        <taxon>Trifolium</taxon>
    </lineage>
</organism>
<dbReference type="PANTHER" id="PTHR48056">
    <property type="entry name" value="LRR RECEPTOR-LIKE SERINE/THREONINE-PROTEIN KINASE-RELATED"/>
    <property type="match status" value="1"/>
</dbReference>
<dbReference type="Proteomes" id="UP000242715">
    <property type="component" value="Unassembled WGS sequence"/>
</dbReference>
<keyword evidence="15" id="KW-1185">Reference proteome</keyword>
<comment type="subcellular location">
    <subcellularLocation>
        <location evidence="1">Membrane</location>
        <topology evidence="1">Peripheral membrane protein</topology>
    </subcellularLocation>
    <subcellularLocation>
        <location evidence="2">Secreted</location>
        <location evidence="2">Cell wall</location>
    </subcellularLocation>
</comment>
<keyword evidence="5" id="KW-0433">Leucine-rich repeat</keyword>
<dbReference type="FunFam" id="3.80.10.10:FF:000400">
    <property type="entry name" value="Nuclear pore complex protein NUP107"/>
    <property type="match status" value="1"/>
</dbReference>
<sequence>MVLVLSSWISTVDVFVSFLLLISCGITYGTETDILCLKNIKNSIQDPNNYLTSSWNFNNNTEGYICRFNGVECWHPDENRVLNLKLSNMGLKGQFPRGIVNCSSLTGLDLSVNDLSGTIPGELLKYVTSLDLSSNAFFGEIPDSLANCTYLNSLKLNQNNLTGQIPPRLGTLPRIKTFDVSDNLLTAPIPNFTDGHVATNYANNPGLCGGSLVVCKANASSKMVVSGCWRRSIAAPATGPQSSSAAVPLENLGVPHVVCGVQLTCRVVLEPNVNDILTTPRDPTPPRPPDCRRGPPDEVWIEVGMWDNFRQQVDNAVGYKQLIFHLLDDLHNTNMTRIVMTLWMIWWRRNHKCWNNTLPTMLEGVAVAHLQPPLVPPLAACYVNSNQYNICVCIRDADVGFLKALVGTFEGQPDICEVEVISMMETHKWLQHYNVQ</sequence>
<evidence type="ECO:0000313" key="15">
    <source>
        <dbReference type="Proteomes" id="UP000242715"/>
    </source>
</evidence>
<dbReference type="AlphaFoldDB" id="A0A2Z6M2V8"/>
<evidence type="ECO:0000256" key="7">
    <source>
        <dbReference type="ARBA" id="ARBA00022737"/>
    </source>
</evidence>
<dbReference type="GO" id="GO:0006952">
    <property type="term" value="P:defense response"/>
    <property type="evidence" value="ECO:0007669"/>
    <property type="project" value="UniProtKB-KW"/>
</dbReference>
<evidence type="ECO:0000256" key="4">
    <source>
        <dbReference type="ARBA" id="ARBA00022525"/>
    </source>
</evidence>
<evidence type="ECO:0000259" key="13">
    <source>
        <dbReference type="Pfam" id="PF08263"/>
    </source>
</evidence>
<dbReference type="InterPro" id="IPR032675">
    <property type="entry name" value="LRR_dom_sf"/>
</dbReference>
<evidence type="ECO:0000256" key="9">
    <source>
        <dbReference type="ARBA" id="ARBA00023136"/>
    </source>
</evidence>
<keyword evidence="10" id="KW-1015">Disulfide bond</keyword>
<dbReference type="Pfam" id="PF00560">
    <property type="entry name" value="LRR_1"/>
    <property type="match status" value="2"/>
</dbReference>
<dbReference type="InterPro" id="IPR001611">
    <property type="entry name" value="Leu-rich_rpt"/>
</dbReference>
<dbReference type="SUPFAM" id="SSF52058">
    <property type="entry name" value="L domain-like"/>
    <property type="match status" value="1"/>
</dbReference>
<reference evidence="15" key="1">
    <citation type="journal article" date="2017" name="Front. Plant Sci.">
        <title>Climate Clever Clovers: New Paradigm to Reduce the Environmental Footprint of Ruminants by Breeding Low Methanogenic Forages Utilizing Haplotype Variation.</title>
        <authorList>
            <person name="Kaur P."/>
            <person name="Appels R."/>
            <person name="Bayer P.E."/>
            <person name="Keeble-Gagnere G."/>
            <person name="Wang J."/>
            <person name="Hirakawa H."/>
            <person name="Shirasawa K."/>
            <person name="Vercoe P."/>
            <person name="Stefanova K."/>
            <person name="Durmic Z."/>
            <person name="Nichols P."/>
            <person name="Revell C."/>
            <person name="Isobe S.N."/>
            <person name="Edwards D."/>
            <person name="Erskine W."/>
        </authorList>
    </citation>
    <scope>NUCLEOTIDE SEQUENCE [LARGE SCALE GENOMIC DNA]</scope>
    <source>
        <strain evidence="15">cv. Daliak</strain>
    </source>
</reference>
<name>A0A2Z6M2V8_TRISU</name>
<dbReference type="Pfam" id="PF08263">
    <property type="entry name" value="LRRNT_2"/>
    <property type="match status" value="1"/>
</dbReference>
<evidence type="ECO:0000256" key="3">
    <source>
        <dbReference type="ARBA" id="ARBA00022512"/>
    </source>
</evidence>
<evidence type="ECO:0000313" key="14">
    <source>
        <dbReference type="EMBL" id="GAU26176.1"/>
    </source>
</evidence>
<accession>A0A2Z6M2V8</accession>
<dbReference type="GO" id="GO:0033612">
    <property type="term" value="F:receptor serine/threonine kinase binding"/>
    <property type="evidence" value="ECO:0007669"/>
    <property type="project" value="TreeGrafter"/>
</dbReference>
<evidence type="ECO:0000256" key="2">
    <source>
        <dbReference type="ARBA" id="ARBA00004191"/>
    </source>
</evidence>
<keyword evidence="9" id="KW-0472">Membrane</keyword>
<dbReference type="Gene3D" id="3.80.10.10">
    <property type="entry name" value="Ribonuclease Inhibitor"/>
    <property type="match status" value="1"/>
</dbReference>